<name>X6P144_RETFI</name>
<proteinExistence type="predicted"/>
<dbReference type="Proteomes" id="UP000023152">
    <property type="component" value="Unassembled WGS sequence"/>
</dbReference>
<keyword evidence="2" id="KW-1185">Reference proteome</keyword>
<dbReference type="EMBL" id="ASPP01005037">
    <property type="protein sequence ID" value="ETO31267.1"/>
    <property type="molecule type" value="Genomic_DNA"/>
</dbReference>
<sequence>MKTVPFNKSHSVNEHGLIQPYLIAYFKSNGPNLDESKEWLKRYVKRATILKDSDSNDSMKHLLAILSNSNGRTELLFEKSQFGYRIRLGSVIYEWFRDQEYKSFVFKKRNYNAIFKENIMR</sequence>
<evidence type="ECO:0000313" key="1">
    <source>
        <dbReference type="EMBL" id="ETO31267.1"/>
    </source>
</evidence>
<comment type="caution">
    <text evidence="1">The sequence shown here is derived from an EMBL/GenBank/DDBJ whole genome shotgun (WGS) entry which is preliminary data.</text>
</comment>
<reference evidence="1 2" key="1">
    <citation type="journal article" date="2013" name="Curr. Biol.">
        <title>The Genome of the Foraminiferan Reticulomyxa filosa.</title>
        <authorList>
            <person name="Glockner G."/>
            <person name="Hulsmann N."/>
            <person name="Schleicher M."/>
            <person name="Noegel A.A."/>
            <person name="Eichinger L."/>
            <person name="Gallinger C."/>
            <person name="Pawlowski J."/>
            <person name="Sierra R."/>
            <person name="Euteneuer U."/>
            <person name="Pillet L."/>
            <person name="Moustafa A."/>
            <person name="Platzer M."/>
            <person name="Groth M."/>
            <person name="Szafranski K."/>
            <person name="Schliwa M."/>
        </authorList>
    </citation>
    <scope>NUCLEOTIDE SEQUENCE [LARGE SCALE GENOMIC DNA]</scope>
</reference>
<evidence type="ECO:0000313" key="2">
    <source>
        <dbReference type="Proteomes" id="UP000023152"/>
    </source>
</evidence>
<accession>X6P144</accession>
<dbReference type="AlphaFoldDB" id="X6P144"/>
<gene>
    <name evidence="1" type="ORF">RFI_05853</name>
</gene>
<organism evidence="1 2">
    <name type="scientific">Reticulomyxa filosa</name>
    <dbReference type="NCBI Taxonomy" id="46433"/>
    <lineage>
        <taxon>Eukaryota</taxon>
        <taxon>Sar</taxon>
        <taxon>Rhizaria</taxon>
        <taxon>Retaria</taxon>
        <taxon>Foraminifera</taxon>
        <taxon>Monothalamids</taxon>
        <taxon>Reticulomyxidae</taxon>
        <taxon>Reticulomyxa</taxon>
    </lineage>
</organism>
<protein>
    <submittedName>
        <fullName evidence="1">Uncharacterized protein</fullName>
    </submittedName>
</protein>